<reference evidence="1 2" key="1">
    <citation type="journal article" date="2019" name="Commun. Biol.">
        <title>The bagworm genome reveals a unique fibroin gene that provides high tensile strength.</title>
        <authorList>
            <person name="Kono N."/>
            <person name="Nakamura H."/>
            <person name="Ohtoshi R."/>
            <person name="Tomita M."/>
            <person name="Numata K."/>
            <person name="Arakawa K."/>
        </authorList>
    </citation>
    <scope>NUCLEOTIDE SEQUENCE [LARGE SCALE GENOMIC DNA]</scope>
</reference>
<comment type="caution">
    <text evidence="1">The sequence shown here is derived from an EMBL/GenBank/DDBJ whole genome shotgun (WGS) entry which is preliminary data.</text>
</comment>
<organism evidence="1 2">
    <name type="scientific">Eumeta variegata</name>
    <name type="common">Bagworm moth</name>
    <name type="synonym">Eumeta japonica</name>
    <dbReference type="NCBI Taxonomy" id="151549"/>
    <lineage>
        <taxon>Eukaryota</taxon>
        <taxon>Metazoa</taxon>
        <taxon>Ecdysozoa</taxon>
        <taxon>Arthropoda</taxon>
        <taxon>Hexapoda</taxon>
        <taxon>Insecta</taxon>
        <taxon>Pterygota</taxon>
        <taxon>Neoptera</taxon>
        <taxon>Endopterygota</taxon>
        <taxon>Lepidoptera</taxon>
        <taxon>Glossata</taxon>
        <taxon>Ditrysia</taxon>
        <taxon>Tineoidea</taxon>
        <taxon>Psychidae</taxon>
        <taxon>Oiketicinae</taxon>
        <taxon>Eumeta</taxon>
    </lineage>
</organism>
<name>A0A4C1SC72_EUMVA</name>
<dbReference type="Proteomes" id="UP000299102">
    <property type="component" value="Unassembled WGS sequence"/>
</dbReference>
<gene>
    <name evidence="1" type="ORF">EVAR_91922_1</name>
</gene>
<keyword evidence="2" id="KW-1185">Reference proteome</keyword>
<dbReference type="AlphaFoldDB" id="A0A4C1SC72"/>
<accession>A0A4C1SC72</accession>
<evidence type="ECO:0000313" key="2">
    <source>
        <dbReference type="Proteomes" id="UP000299102"/>
    </source>
</evidence>
<evidence type="ECO:0000313" key="1">
    <source>
        <dbReference type="EMBL" id="GBO99643.1"/>
    </source>
</evidence>
<protein>
    <submittedName>
        <fullName evidence="1">Uncharacterized protein</fullName>
    </submittedName>
</protein>
<dbReference type="OrthoDB" id="7503846at2759"/>
<dbReference type="EMBL" id="BGZK01009823">
    <property type="protein sequence ID" value="GBO99643.1"/>
    <property type="molecule type" value="Genomic_DNA"/>
</dbReference>
<sequence length="114" mass="13304">MYCLQCEQEKSKMADHNILCSIEYIRSKQSCPLHRIESQTDEPLQVLEELGYALVIPHVLERRRLSNLNKELKDMMDKFLREVGVDVPEDLPTQRPSQNKNQRNLGVICAHEVE</sequence>
<proteinExistence type="predicted"/>